<dbReference type="InterPro" id="IPR011051">
    <property type="entry name" value="RmlC_Cupin_sf"/>
</dbReference>
<dbReference type="Gene3D" id="2.60.120.10">
    <property type="entry name" value="Jelly Rolls"/>
    <property type="match status" value="2"/>
</dbReference>
<dbReference type="AlphaFoldDB" id="A0A2U2HDX5"/>
<dbReference type="RefSeq" id="WP_106760010.1">
    <property type="nucleotide sequence ID" value="NZ_PXWF02000312.1"/>
</dbReference>
<dbReference type="SUPFAM" id="SSF51182">
    <property type="entry name" value="RmlC-like cupins"/>
    <property type="match status" value="1"/>
</dbReference>
<organism evidence="1 2">
    <name type="scientific">Massilia glaciei</name>
    <dbReference type="NCBI Taxonomy" id="1524097"/>
    <lineage>
        <taxon>Bacteria</taxon>
        <taxon>Pseudomonadati</taxon>
        <taxon>Pseudomonadota</taxon>
        <taxon>Betaproteobacteria</taxon>
        <taxon>Burkholderiales</taxon>
        <taxon>Oxalobacteraceae</taxon>
        <taxon>Telluria group</taxon>
        <taxon>Massilia</taxon>
    </lineage>
</organism>
<name>A0A2U2HDX5_9BURK</name>
<evidence type="ECO:0008006" key="3">
    <source>
        <dbReference type="Google" id="ProtNLM"/>
    </source>
</evidence>
<evidence type="ECO:0000313" key="1">
    <source>
        <dbReference type="EMBL" id="PWF41449.1"/>
    </source>
</evidence>
<dbReference type="OrthoDB" id="6058at2"/>
<dbReference type="Proteomes" id="UP000241421">
    <property type="component" value="Unassembled WGS sequence"/>
</dbReference>
<proteinExistence type="predicted"/>
<evidence type="ECO:0000313" key="2">
    <source>
        <dbReference type="Proteomes" id="UP000241421"/>
    </source>
</evidence>
<comment type="caution">
    <text evidence="1">The sequence shown here is derived from an EMBL/GenBank/DDBJ whole genome shotgun (WGS) entry which is preliminary data.</text>
</comment>
<gene>
    <name evidence="1" type="ORF">C7C56_024710</name>
</gene>
<sequence length="327" mass="34778">MPLSPSLRERLVRYEELRPCTNAFIDARSPGSDQKENFTIIGPGVAENPHQHVHITEPHGFNIGAARQPPGCTNSLHSHTTAEVFVIHTGRWRFFWGEHGDAGEVFLVPGDTISIPTDVFRGFENVGDGMGFMFAVLGGDDPGRVHWAPHVIEKAAGYGLVLLESGRLIDTTEGEQIPAGAAVVHPSPRGEIAHIRAPLASEMSLNVARGAAAQPMPGAFLGAGANRETVVISNSEADGAQAQIAPPHHFGLRKLSFDAGAATPLYTRSGPEVLLVQAGEVSWSNDAGDEVTLRAGDTFTVPSAMRRQLRALTGAELFIVATNPATP</sequence>
<dbReference type="InterPro" id="IPR014710">
    <property type="entry name" value="RmlC-like_jellyroll"/>
</dbReference>
<accession>A0A2U2HDX5</accession>
<reference evidence="1 2" key="1">
    <citation type="submission" date="2018-04" db="EMBL/GenBank/DDBJ databases">
        <title>Massilia violaceinigra sp. nov., a novel purple-pigmented bacterium isolated from Tianshan glacier, Xinjiang, China.</title>
        <authorList>
            <person name="Wang H."/>
        </authorList>
    </citation>
    <scope>NUCLEOTIDE SEQUENCE [LARGE SCALE GENOMIC DNA]</scope>
    <source>
        <strain evidence="1 2">B448-2</strain>
    </source>
</reference>
<protein>
    <recommendedName>
        <fullName evidence="3">Cupin domain-containing protein</fullName>
    </recommendedName>
</protein>
<keyword evidence="2" id="KW-1185">Reference proteome</keyword>
<dbReference type="EMBL" id="PXWF02000312">
    <property type="protein sequence ID" value="PWF41449.1"/>
    <property type="molecule type" value="Genomic_DNA"/>
</dbReference>